<reference evidence="3 4" key="1">
    <citation type="submission" date="2024-09" db="EMBL/GenBank/DDBJ databases">
        <title>Chromosome-scale assembly of Riccia sorocarpa.</title>
        <authorList>
            <person name="Paukszto L."/>
        </authorList>
    </citation>
    <scope>NUCLEOTIDE SEQUENCE [LARGE SCALE GENOMIC DNA]</scope>
    <source>
        <strain evidence="3">LP-2024</strain>
        <tissue evidence="3">Aerial parts of the thallus</tissue>
    </source>
</reference>
<name>A0ABD3HLA1_9MARC</name>
<proteinExistence type="predicted"/>
<accession>A0ABD3HLA1</accession>
<keyword evidence="4" id="KW-1185">Reference proteome</keyword>
<evidence type="ECO:0000256" key="2">
    <source>
        <dbReference type="SAM" id="MobiDB-lite"/>
    </source>
</evidence>
<evidence type="ECO:0000313" key="3">
    <source>
        <dbReference type="EMBL" id="KAL3690875.1"/>
    </source>
</evidence>
<organism evidence="3 4">
    <name type="scientific">Riccia sorocarpa</name>
    <dbReference type="NCBI Taxonomy" id="122646"/>
    <lineage>
        <taxon>Eukaryota</taxon>
        <taxon>Viridiplantae</taxon>
        <taxon>Streptophyta</taxon>
        <taxon>Embryophyta</taxon>
        <taxon>Marchantiophyta</taxon>
        <taxon>Marchantiopsida</taxon>
        <taxon>Marchantiidae</taxon>
        <taxon>Marchantiales</taxon>
        <taxon>Ricciaceae</taxon>
        <taxon>Riccia</taxon>
    </lineage>
</organism>
<evidence type="ECO:0000313" key="4">
    <source>
        <dbReference type="Proteomes" id="UP001633002"/>
    </source>
</evidence>
<feature type="compositionally biased region" description="Acidic residues" evidence="2">
    <location>
        <begin position="389"/>
        <end position="420"/>
    </location>
</feature>
<feature type="coiled-coil region" evidence="1">
    <location>
        <begin position="654"/>
        <end position="769"/>
    </location>
</feature>
<sequence>MTKQRSNLEKREDEYSGERTKTLNRRKNLKGSPTPGQEPNGNEESLNSTRGGGKEDGNGPHARLEGFLDEERSTECNLIEVETKKWSLTIDLRAKTRAMGRRFAGQGRSFPYHKLKTPELWAFEPRIRAMHLTFLLWEWTTCTPLLRNDILDGKTESGNLRNDPASWTKEHWRTVLGDCAGSPDGPTLDTQYMLTKAQRERITRRFGGERHRTNGFMVQNILDPFRRLIVLSVMSLFYPHRTTYLSYNQAYFFELLFKGKQRPNWARMFHRCLLDAVTKTKTEEGGTHYWTPMLSHLVAGLGLLHAPLEQDWLSHFPKPWKFDKDATFARRKQDFLAKMEKYEATGETDLKDIKLSPPLKRKATRPTGESSAPKRAKIVEDQARRDLTQDSDEEEEMAEVLEQGTDDNADQTEEEDEGTTTEEVHPVDDAEPHQDAQGEEVQPTQEAEAREVTGQQGDEVPTQQEDEVKLATEEATEAVEDPSIRTEERRRKKKKLKKIVLNEREVAPSTPHQHTAEAGPSTVETVQAESQVVNGLLTVEAVLEDLVPMLQFANEIGPKAMPAEDWAKPGRLVNLLKRLRTDNVHLIKQKMQWKREVSSLKAQLATRPTETQKAEVVEEVQSYWTAKIDEERIDYVQNRLSEEKRKVAAQLGIVKDLREQLDFEKKTTEELSEERERTSTKTIEYLERLEDLTKSEKTLKEELRDLKNDIRQAQNDVKWAKTQMNKYQGDLQIAIDNAEANKRMMQGQLDKAKEDMELLKKKTEENEALRLTKFNEVIGELSLLAQKESVGALNDVKLEELRRIEGYLREEKGRMESDEVLNEHYDSFISHISEAKTECLEALVGFSQQVEQLRVRVFPVAWE</sequence>
<gene>
    <name evidence="3" type="ORF">R1sor_004526</name>
</gene>
<feature type="compositionally biased region" description="Basic and acidic residues" evidence="2">
    <location>
        <begin position="422"/>
        <end position="436"/>
    </location>
</feature>
<protein>
    <submittedName>
        <fullName evidence="3">Uncharacterized protein</fullName>
    </submittedName>
</protein>
<dbReference type="AlphaFoldDB" id="A0ABD3HLA1"/>
<comment type="caution">
    <text evidence="3">The sequence shown here is derived from an EMBL/GenBank/DDBJ whole genome shotgun (WGS) entry which is preliminary data.</text>
</comment>
<keyword evidence="1" id="KW-0175">Coiled coil</keyword>
<feature type="compositionally biased region" description="Basic and acidic residues" evidence="2">
    <location>
        <begin position="377"/>
        <end position="388"/>
    </location>
</feature>
<feature type="region of interest" description="Disordered" evidence="2">
    <location>
        <begin position="353"/>
        <end position="521"/>
    </location>
</feature>
<feature type="compositionally biased region" description="Polar residues" evidence="2">
    <location>
        <begin position="34"/>
        <end position="49"/>
    </location>
</feature>
<evidence type="ECO:0000256" key="1">
    <source>
        <dbReference type="SAM" id="Coils"/>
    </source>
</evidence>
<dbReference type="Proteomes" id="UP001633002">
    <property type="component" value="Unassembled WGS sequence"/>
</dbReference>
<feature type="region of interest" description="Disordered" evidence="2">
    <location>
        <begin position="1"/>
        <end position="69"/>
    </location>
</feature>
<dbReference type="EMBL" id="JBJQOH010000003">
    <property type="protein sequence ID" value="KAL3690875.1"/>
    <property type="molecule type" value="Genomic_DNA"/>
</dbReference>
<feature type="compositionally biased region" description="Basic and acidic residues" evidence="2">
    <location>
        <begin position="52"/>
        <end position="69"/>
    </location>
</feature>
<feature type="compositionally biased region" description="Basic and acidic residues" evidence="2">
    <location>
        <begin position="1"/>
        <end position="21"/>
    </location>
</feature>